<comment type="similarity">
    <text evidence="1">Belongs to the prokaryotic/mitochondrial release factor family.</text>
</comment>
<dbReference type="GO" id="GO:0004045">
    <property type="term" value="F:peptidyl-tRNA hydrolase activity"/>
    <property type="evidence" value="ECO:0007669"/>
    <property type="project" value="UniProtKB-EC"/>
</dbReference>
<dbReference type="EMBL" id="JBELOE010000254">
    <property type="protein sequence ID" value="MER2493160.1"/>
    <property type="molecule type" value="Genomic_DNA"/>
</dbReference>
<dbReference type="RefSeq" id="WP_143869812.1">
    <property type="nucleotide sequence ID" value="NZ_CP041660.1"/>
</dbReference>
<feature type="domain" description="Prokaryotic-type class I peptide chain release factors" evidence="3">
    <location>
        <begin position="7"/>
        <end position="132"/>
    </location>
</feature>
<dbReference type="Pfam" id="PF00472">
    <property type="entry name" value="RF-1"/>
    <property type="match status" value="1"/>
</dbReference>
<dbReference type="Proteomes" id="UP001467690">
    <property type="component" value="Unassembled WGS sequence"/>
</dbReference>
<comment type="caution">
    <text evidence="4">The sequence shown here is derived from an EMBL/GenBank/DDBJ whole genome shotgun (WGS) entry which is preliminary data.</text>
</comment>
<dbReference type="Gene3D" id="3.30.160.20">
    <property type="match status" value="1"/>
</dbReference>
<evidence type="ECO:0000256" key="2">
    <source>
        <dbReference type="SAM" id="MobiDB-lite"/>
    </source>
</evidence>
<keyword evidence="5" id="KW-1185">Reference proteome</keyword>
<dbReference type="PANTHER" id="PTHR47814">
    <property type="entry name" value="PEPTIDYL-TRNA HYDROLASE ARFB"/>
    <property type="match status" value="1"/>
</dbReference>
<sequence>MLKISNKVLIPENEIEWQFIRASGPGGQHVNKTSTAAQLIFDIKASSLPDFYKSRLLNLADHRITKSGKIIIKSQSTRSQEDNRLQAQQQFVELIQKATAVQKKRIATKPTRASQKRRVEHKKQRGAVKAMRRSKTDY</sequence>
<accession>A0ABV1RKB5</accession>
<protein>
    <submittedName>
        <fullName evidence="4">Alternative ribosome rescue aminoacyl-tRNA hydrolase ArfB</fullName>
        <ecNumber evidence="4">3.1.1.29</ecNumber>
    </submittedName>
</protein>
<dbReference type="InterPro" id="IPR000352">
    <property type="entry name" value="Pep_chain_release_fac_I"/>
</dbReference>
<dbReference type="SUPFAM" id="SSF75620">
    <property type="entry name" value="Release factor"/>
    <property type="match status" value="1"/>
</dbReference>
<dbReference type="PANTHER" id="PTHR47814:SF1">
    <property type="entry name" value="PEPTIDYL-TRNA HYDROLASE ARFB"/>
    <property type="match status" value="1"/>
</dbReference>
<dbReference type="EC" id="3.1.1.29" evidence="4"/>
<evidence type="ECO:0000313" key="4">
    <source>
        <dbReference type="EMBL" id="MER2493160.1"/>
    </source>
</evidence>
<evidence type="ECO:0000256" key="1">
    <source>
        <dbReference type="ARBA" id="ARBA00010835"/>
    </source>
</evidence>
<feature type="compositionally biased region" description="Basic residues" evidence="2">
    <location>
        <begin position="114"/>
        <end position="138"/>
    </location>
</feature>
<evidence type="ECO:0000259" key="3">
    <source>
        <dbReference type="Pfam" id="PF00472"/>
    </source>
</evidence>
<gene>
    <name evidence="4" type="primary">arfB</name>
    <name evidence="4" type="ORF">ABS311_14860</name>
</gene>
<evidence type="ECO:0000313" key="5">
    <source>
        <dbReference type="Proteomes" id="UP001467690"/>
    </source>
</evidence>
<dbReference type="InterPro" id="IPR045853">
    <property type="entry name" value="Pep_chain_release_fac_I_sf"/>
</dbReference>
<organism evidence="4 5">
    <name type="scientific">Catenovulum sediminis</name>
    <dbReference type="NCBI Taxonomy" id="1740262"/>
    <lineage>
        <taxon>Bacteria</taxon>
        <taxon>Pseudomonadati</taxon>
        <taxon>Pseudomonadota</taxon>
        <taxon>Gammaproteobacteria</taxon>
        <taxon>Alteromonadales</taxon>
        <taxon>Alteromonadaceae</taxon>
        <taxon>Catenovulum</taxon>
    </lineage>
</organism>
<keyword evidence="4" id="KW-0378">Hydrolase</keyword>
<feature type="region of interest" description="Disordered" evidence="2">
    <location>
        <begin position="103"/>
        <end position="138"/>
    </location>
</feature>
<dbReference type="NCBIfam" id="NF006718">
    <property type="entry name" value="PRK09256.1"/>
    <property type="match status" value="1"/>
</dbReference>
<name>A0ABV1RKB5_9ALTE</name>
<proteinExistence type="inferred from homology"/>
<reference evidence="4 5" key="1">
    <citation type="submission" date="2024-06" db="EMBL/GenBank/DDBJ databases">
        <authorList>
            <person name="Chen R.Y."/>
        </authorList>
    </citation>
    <scope>NUCLEOTIDE SEQUENCE [LARGE SCALE GENOMIC DNA]</scope>
    <source>
        <strain evidence="4 5">D2</strain>
    </source>
</reference>